<evidence type="ECO:0000313" key="2">
    <source>
        <dbReference type="Proteomes" id="UP000076858"/>
    </source>
</evidence>
<reference evidence="1 2" key="1">
    <citation type="submission" date="2016-03" db="EMBL/GenBank/DDBJ databases">
        <title>EvidentialGene: Evidence-directed Construction of Genes on Genomes.</title>
        <authorList>
            <person name="Gilbert D.G."/>
            <person name="Choi J.-H."/>
            <person name="Mockaitis K."/>
            <person name="Colbourne J."/>
            <person name="Pfrender M."/>
        </authorList>
    </citation>
    <scope>NUCLEOTIDE SEQUENCE [LARGE SCALE GENOMIC DNA]</scope>
    <source>
        <strain evidence="1 2">Xinb3</strain>
        <tissue evidence="1">Complete organism</tissue>
    </source>
</reference>
<dbReference type="EMBL" id="LRGB01000084">
    <property type="protein sequence ID" value="KZS20960.1"/>
    <property type="molecule type" value="Genomic_DNA"/>
</dbReference>
<organism evidence="1 2">
    <name type="scientific">Daphnia magna</name>
    <dbReference type="NCBI Taxonomy" id="35525"/>
    <lineage>
        <taxon>Eukaryota</taxon>
        <taxon>Metazoa</taxon>
        <taxon>Ecdysozoa</taxon>
        <taxon>Arthropoda</taxon>
        <taxon>Crustacea</taxon>
        <taxon>Branchiopoda</taxon>
        <taxon>Diplostraca</taxon>
        <taxon>Cladocera</taxon>
        <taxon>Anomopoda</taxon>
        <taxon>Daphniidae</taxon>
        <taxon>Daphnia</taxon>
    </lineage>
</organism>
<protein>
    <submittedName>
        <fullName evidence="1">Uncharacterized protein</fullName>
    </submittedName>
</protein>
<proteinExistence type="predicted"/>
<accession>A0A162S286</accession>
<comment type="caution">
    <text evidence="1">The sequence shown here is derived from an EMBL/GenBank/DDBJ whole genome shotgun (WGS) entry which is preliminary data.</text>
</comment>
<gene>
    <name evidence="1" type="ORF">APZ42_012074</name>
</gene>
<sequence length="55" mass="6502">MFIHRQSERSLLQQDARGNIVEGLNRSTLLPYPGVTFKTISCETRFSYRYFLLFT</sequence>
<dbReference type="Proteomes" id="UP000076858">
    <property type="component" value="Unassembled WGS sequence"/>
</dbReference>
<dbReference type="AlphaFoldDB" id="A0A162S286"/>
<evidence type="ECO:0000313" key="1">
    <source>
        <dbReference type="EMBL" id="KZS20960.1"/>
    </source>
</evidence>
<name>A0A162S286_9CRUS</name>
<keyword evidence="2" id="KW-1185">Reference proteome</keyword>